<feature type="domain" description="Glycosyl transferase family 1" evidence="1">
    <location>
        <begin position="181"/>
        <end position="336"/>
    </location>
</feature>
<comment type="caution">
    <text evidence="3">The sequence shown here is derived from an EMBL/GenBank/DDBJ whole genome shotgun (WGS) entry which is preliminary data.</text>
</comment>
<reference evidence="4" key="1">
    <citation type="journal article" date="2019" name="Int. J. Syst. Evol. Microbiol.">
        <title>The Global Catalogue of Microorganisms (GCM) 10K type strain sequencing project: providing services to taxonomists for standard genome sequencing and annotation.</title>
        <authorList>
            <consortium name="The Broad Institute Genomics Platform"/>
            <consortium name="The Broad Institute Genome Sequencing Center for Infectious Disease"/>
            <person name="Wu L."/>
            <person name="Ma J."/>
        </authorList>
    </citation>
    <scope>NUCLEOTIDE SEQUENCE [LARGE SCALE GENOMIC DNA]</scope>
    <source>
        <strain evidence="4">KACC 12633</strain>
    </source>
</reference>
<sequence>MRIAFVLSGLGAGGAEKIVNLLAHHRRQSGDAIHILAVNADGPESYFPYDPDIKVSTLGGRGLGSQGRRIAGASRQIIALRRRLAEISPDLVISFLTKINVIAGLATIGFDTPVIMSERNNFKSQSMSSVWRLASPLAARRASRLVMQTADACDALPPGLRSKATIIPNPVALPDGFAPLPGDGTRVVAVGRLEEQKGFDLLLEAFARFARQVPAGRLTIFGEGPQRAPLERQAQDLGIGDRVHMPGLTKRPGDWLLAGDMFVLSSRFEGFPNVLLEAMMASLPSIAFDCPWGPSEILSSPDMGVLVPAGDVDQLGDAMLRLAGDPELRHSLGASGARVAAARYSMPSLLARWDGLIADAITVPATKRLAPVA</sequence>
<accession>A0ABW0PUA7</accession>
<dbReference type="RefSeq" id="WP_266343295.1">
    <property type="nucleotide sequence ID" value="NZ_JAPKNH010000002.1"/>
</dbReference>
<keyword evidence="4" id="KW-1185">Reference proteome</keyword>
<evidence type="ECO:0000259" key="1">
    <source>
        <dbReference type="Pfam" id="PF00534"/>
    </source>
</evidence>
<dbReference type="Pfam" id="PF13439">
    <property type="entry name" value="Glyco_transf_4"/>
    <property type="match status" value="1"/>
</dbReference>
<evidence type="ECO:0000259" key="2">
    <source>
        <dbReference type="Pfam" id="PF13439"/>
    </source>
</evidence>
<keyword evidence="3" id="KW-0808">Transferase</keyword>
<keyword evidence="3" id="KW-0328">Glycosyltransferase</keyword>
<feature type="domain" description="Glycosyltransferase subfamily 4-like N-terminal" evidence="2">
    <location>
        <begin position="13"/>
        <end position="171"/>
    </location>
</feature>
<evidence type="ECO:0000313" key="4">
    <source>
        <dbReference type="Proteomes" id="UP001596150"/>
    </source>
</evidence>
<dbReference type="SUPFAM" id="SSF53756">
    <property type="entry name" value="UDP-Glycosyltransferase/glycogen phosphorylase"/>
    <property type="match status" value="1"/>
</dbReference>
<dbReference type="InterPro" id="IPR001296">
    <property type="entry name" value="Glyco_trans_1"/>
</dbReference>
<evidence type="ECO:0000313" key="3">
    <source>
        <dbReference type="EMBL" id="MFC5515302.1"/>
    </source>
</evidence>
<dbReference type="GO" id="GO:0016757">
    <property type="term" value="F:glycosyltransferase activity"/>
    <property type="evidence" value="ECO:0007669"/>
    <property type="project" value="UniProtKB-KW"/>
</dbReference>
<dbReference type="Proteomes" id="UP001596150">
    <property type="component" value="Unassembled WGS sequence"/>
</dbReference>
<dbReference type="EMBL" id="JBHSML010000002">
    <property type="protein sequence ID" value="MFC5515302.1"/>
    <property type="molecule type" value="Genomic_DNA"/>
</dbReference>
<gene>
    <name evidence="3" type="ORF">ACFPP9_05925</name>
</gene>
<protein>
    <submittedName>
        <fullName evidence="3">Glycosyltransferase family 4 protein</fullName>
        <ecNumber evidence="3">2.4.-.-</ecNumber>
    </submittedName>
</protein>
<dbReference type="Gene3D" id="3.40.50.2000">
    <property type="entry name" value="Glycogen Phosphorylase B"/>
    <property type="match status" value="2"/>
</dbReference>
<organism evidence="3 4">
    <name type="scientific">Kaistia terrae</name>
    <dbReference type="NCBI Taxonomy" id="537017"/>
    <lineage>
        <taxon>Bacteria</taxon>
        <taxon>Pseudomonadati</taxon>
        <taxon>Pseudomonadota</taxon>
        <taxon>Alphaproteobacteria</taxon>
        <taxon>Hyphomicrobiales</taxon>
        <taxon>Kaistiaceae</taxon>
        <taxon>Kaistia</taxon>
    </lineage>
</organism>
<proteinExistence type="predicted"/>
<dbReference type="PANTHER" id="PTHR12526">
    <property type="entry name" value="GLYCOSYLTRANSFERASE"/>
    <property type="match status" value="1"/>
</dbReference>
<dbReference type="Pfam" id="PF00534">
    <property type="entry name" value="Glycos_transf_1"/>
    <property type="match status" value="1"/>
</dbReference>
<name>A0ABW0PUA7_9HYPH</name>
<dbReference type="InterPro" id="IPR028098">
    <property type="entry name" value="Glyco_trans_4-like_N"/>
</dbReference>
<dbReference type="EC" id="2.4.-.-" evidence="3"/>
<dbReference type="CDD" id="cd03820">
    <property type="entry name" value="GT4_AmsD-like"/>
    <property type="match status" value="1"/>
</dbReference>